<dbReference type="Gene3D" id="1.10.10.60">
    <property type="entry name" value="Homeodomain-like"/>
    <property type="match status" value="1"/>
</dbReference>
<feature type="domain" description="HTH tetR-type" evidence="5">
    <location>
        <begin position="29"/>
        <end position="89"/>
    </location>
</feature>
<dbReference type="AlphaFoldDB" id="A0A411YFJ2"/>
<dbReference type="GO" id="GO:0003700">
    <property type="term" value="F:DNA-binding transcription factor activity"/>
    <property type="evidence" value="ECO:0007669"/>
    <property type="project" value="TreeGrafter"/>
</dbReference>
<dbReference type="PANTHER" id="PTHR30055:SF151">
    <property type="entry name" value="TRANSCRIPTIONAL REGULATORY PROTEIN"/>
    <property type="match status" value="1"/>
</dbReference>
<dbReference type="RefSeq" id="WP_131154874.1">
    <property type="nucleotide sequence ID" value="NZ_CP036402.1"/>
</dbReference>
<dbReference type="PANTHER" id="PTHR30055">
    <property type="entry name" value="HTH-TYPE TRANSCRIPTIONAL REGULATOR RUTR"/>
    <property type="match status" value="1"/>
</dbReference>
<keyword evidence="7" id="KW-1185">Reference proteome</keyword>
<protein>
    <submittedName>
        <fullName evidence="6">TetR/AcrR family transcriptional regulator</fullName>
    </submittedName>
</protein>
<evidence type="ECO:0000256" key="2">
    <source>
        <dbReference type="ARBA" id="ARBA00023125"/>
    </source>
</evidence>
<reference evidence="6 7" key="1">
    <citation type="submission" date="2019-01" db="EMBL/GenBank/DDBJ databases">
        <title>Egibacter rhizosphaerae EGI 80759T.</title>
        <authorList>
            <person name="Chen D.-D."/>
            <person name="Tian Y."/>
            <person name="Jiao J.-Y."/>
            <person name="Zhang X.-T."/>
            <person name="Zhang Y.-G."/>
            <person name="Zhang Y."/>
            <person name="Xiao M."/>
            <person name="Shu W.-S."/>
            <person name="Li W.-J."/>
        </authorList>
    </citation>
    <scope>NUCLEOTIDE SEQUENCE [LARGE SCALE GENOMIC DNA]</scope>
    <source>
        <strain evidence="6 7">EGI 80759</strain>
    </source>
</reference>
<dbReference type="Pfam" id="PF00440">
    <property type="entry name" value="TetR_N"/>
    <property type="match status" value="1"/>
</dbReference>
<gene>
    <name evidence="6" type="ORF">ER308_10110</name>
</gene>
<dbReference type="InterPro" id="IPR004111">
    <property type="entry name" value="Repressor_TetR_C"/>
</dbReference>
<dbReference type="InterPro" id="IPR009057">
    <property type="entry name" value="Homeodomain-like_sf"/>
</dbReference>
<dbReference type="OrthoDB" id="2570341at2"/>
<dbReference type="KEGG" id="erz:ER308_10110"/>
<dbReference type="SUPFAM" id="SSF46689">
    <property type="entry name" value="Homeodomain-like"/>
    <property type="match status" value="1"/>
</dbReference>
<evidence type="ECO:0000313" key="7">
    <source>
        <dbReference type="Proteomes" id="UP000291469"/>
    </source>
</evidence>
<keyword evidence="2 4" id="KW-0238">DNA-binding</keyword>
<dbReference type="SUPFAM" id="SSF48498">
    <property type="entry name" value="Tetracyclin repressor-like, C-terminal domain"/>
    <property type="match status" value="1"/>
</dbReference>
<keyword evidence="1" id="KW-0805">Transcription regulation</keyword>
<dbReference type="GO" id="GO:0000976">
    <property type="term" value="F:transcription cis-regulatory region binding"/>
    <property type="evidence" value="ECO:0007669"/>
    <property type="project" value="TreeGrafter"/>
</dbReference>
<dbReference type="EMBL" id="CP036402">
    <property type="protein sequence ID" value="QBI19877.1"/>
    <property type="molecule type" value="Genomic_DNA"/>
</dbReference>
<dbReference type="InterPro" id="IPR001647">
    <property type="entry name" value="HTH_TetR"/>
</dbReference>
<dbReference type="InterPro" id="IPR050109">
    <property type="entry name" value="HTH-type_TetR-like_transc_reg"/>
</dbReference>
<name>A0A411YFJ2_9ACTN</name>
<evidence type="ECO:0000259" key="5">
    <source>
        <dbReference type="PROSITE" id="PS50977"/>
    </source>
</evidence>
<accession>A0A411YFJ2</accession>
<proteinExistence type="predicted"/>
<dbReference type="GO" id="GO:0045892">
    <property type="term" value="P:negative regulation of DNA-templated transcription"/>
    <property type="evidence" value="ECO:0007669"/>
    <property type="project" value="InterPro"/>
</dbReference>
<dbReference type="Pfam" id="PF02909">
    <property type="entry name" value="TetR_C_1"/>
    <property type="match status" value="1"/>
</dbReference>
<feature type="DNA-binding region" description="H-T-H motif" evidence="4">
    <location>
        <begin position="52"/>
        <end position="71"/>
    </location>
</feature>
<dbReference type="Proteomes" id="UP000291469">
    <property type="component" value="Chromosome"/>
</dbReference>
<keyword evidence="3" id="KW-0804">Transcription</keyword>
<dbReference type="InterPro" id="IPR036271">
    <property type="entry name" value="Tet_transcr_reg_TetR-rel_C_sf"/>
</dbReference>
<organism evidence="6 7">
    <name type="scientific">Egibacter rhizosphaerae</name>
    <dbReference type="NCBI Taxonomy" id="1670831"/>
    <lineage>
        <taxon>Bacteria</taxon>
        <taxon>Bacillati</taxon>
        <taxon>Actinomycetota</taxon>
        <taxon>Nitriliruptoria</taxon>
        <taxon>Egibacterales</taxon>
        <taxon>Egibacteraceae</taxon>
        <taxon>Egibacter</taxon>
    </lineage>
</organism>
<evidence type="ECO:0000256" key="1">
    <source>
        <dbReference type="ARBA" id="ARBA00023015"/>
    </source>
</evidence>
<evidence type="ECO:0000256" key="4">
    <source>
        <dbReference type="PROSITE-ProRule" id="PRU00335"/>
    </source>
</evidence>
<evidence type="ECO:0000313" key="6">
    <source>
        <dbReference type="EMBL" id="QBI19877.1"/>
    </source>
</evidence>
<dbReference type="PROSITE" id="PS50977">
    <property type="entry name" value="HTH_TETR_2"/>
    <property type="match status" value="1"/>
</dbReference>
<dbReference type="Gene3D" id="1.10.357.10">
    <property type="entry name" value="Tetracycline Repressor, domain 2"/>
    <property type="match status" value="1"/>
</dbReference>
<evidence type="ECO:0000256" key="3">
    <source>
        <dbReference type="ARBA" id="ARBA00023163"/>
    </source>
</evidence>
<sequence length="251" mass="27927">MPRAHDYPDDLRVLQLLWRREEAPSARSGLTVSRIVEAAVDIADREGLKAVTMRRVAQGLGVSTMSLYNYVPGKEELAHLMFDHVYGEVPAGVPGDGDWRAGLEEVARGLWALHERHPWLVDLPLTRPLVGPNAVDRWEEQLRVVDGIGLAEVEMNAVLELVYGHVDGMARRRVEISRDAERSGMTDDEWWEHVFPVFTRVLADRDLAVSARVGEAVGAPHTDPELVFEFGLARILDGVAALLERRGTNSG</sequence>